<dbReference type="EMBL" id="LRBV02000010">
    <property type="status" value="NOT_ANNOTATED_CDS"/>
    <property type="molecule type" value="Genomic_DNA"/>
</dbReference>
<keyword evidence="1" id="KW-0472">Membrane</keyword>
<accession>A0A7N2MPC5</accession>
<evidence type="ECO:0000313" key="2">
    <source>
        <dbReference type="EnsemblPlants" id="QL10p030712:mrna"/>
    </source>
</evidence>
<dbReference type="AlphaFoldDB" id="A0A7N2MPC5"/>
<keyword evidence="3" id="KW-1185">Reference proteome</keyword>
<dbReference type="Gramene" id="QL10p030712:mrna">
    <property type="protein sequence ID" value="QL10p030712:mrna"/>
    <property type="gene ID" value="QL10p030712"/>
</dbReference>
<reference evidence="2 3" key="1">
    <citation type="journal article" date="2016" name="G3 (Bethesda)">
        <title>First Draft Assembly and Annotation of the Genome of a California Endemic Oak Quercus lobata Nee (Fagaceae).</title>
        <authorList>
            <person name="Sork V.L."/>
            <person name="Fitz-Gibbon S.T."/>
            <person name="Puiu D."/>
            <person name="Crepeau M."/>
            <person name="Gugger P.F."/>
            <person name="Sherman R."/>
            <person name="Stevens K."/>
            <person name="Langley C.H."/>
            <person name="Pellegrini M."/>
            <person name="Salzberg S.L."/>
        </authorList>
    </citation>
    <scope>NUCLEOTIDE SEQUENCE [LARGE SCALE GENOMIC DNA]</scope>
    <source>
        <strain evidence="2 3">cv. SW786</strain>
    </source>
</reference>
<dbReference type="EnsemblPlants" id="QL10p030712:mrna">
    <property type="protein sequence ID" value="QL10p030712:mrna"/>
    <property type="gene ID" value="QL10p030712"/>
</dbReference>
<evidence type="ECO:0000313" key="3">
    <source>
        <dbReference type="Proteomes" id="UP000594261"/>
    </source>
</evidence>
<proteinExistence type="predicted"/>
<protein>
    <submittedName>
        <fullName evidence="2">Uncharacterized protein</fullName>
    </submittedName>
</protein>
<reference evidence="2" key="2">
    <citation type="submission" date="2021-01" db="UniProtKB">
        <authorList>
            <consortium name="EnsemblPlants"/>
        </authorList>
    </citation>
    <scope>IDENTIFICATION</scope>
</reference>
<keyword evidence="1" id="KW-1133">Transmembrane helix</keyword>
<evidence type="ECO:0000256" key="1">
    <source>
        <dbReference type="SAM" id="Phobius"/>
    </source>
</evidence>
<sequence>MCMTWISVCCGHLCSSIILGSDEHCKFFKWLDGIPCRRGAETAPIVIAEFSRLEAEAAMAKNNEMEARAMIANLLHRERVAKYSAEKARVSLCMANARARKYQIALLMSWLAVVVLFIFSLGNREVGLRQMCLP</sequence>
<feature type="transmembrane region" description="Helical" evidence="1">
    <location>
        <begin position="104"/>
        <end position="121"/>
    </location>
</feature>
<name>A0A7N2MPC5_QUELO</name>
<keyword evidence="1" id="KW-0812">Transmembrane</keyword>
<dbReference type="InParanoid" id="A0A7N2MPC5"/>
<dbReference type="Proteomes" id="UP000594261">
    <property type="component" value="Chromosome 10"/>
</dbReference>
<organism evidence="2 3">
    <name type="scientific">Quercus lobata</name>
    <name type="common">Valley oak</name>
    <dbReference type="NCBI Taxonomy" id="97700"/>
    <lineage>
        <taxon>Eukaryota</taxon>
        <taxon>Viridiplantae</taxon>
        <taxon>Streptophyta</taxon>
        <taxon>Embryophyta</taxon>
        <taxon>Tracheophyta</taxon>
        <taxon>Spermatophyta</taxon>
        <taxon>Magnoliopsida</taxon>
        <taxon>eudicotyledons</taxon>
        <taxon>Gunneridae</taxon>
        <taxon>Pentapetalae</taxon>
        <taxon>rosids</taxon>
        <taxon>fabids</taxon>
        <taxon>Fagales</taxon>
        <taxon>Fagaceae</taxon>
        <taxon>Quercus</taxon>
    </lineage>
</organism>